<keyword evidence="1" id="KW-0175">Coiled coil</keyword>
<keyword evidence="2" id="KW-0472">Membrane</keyword>
<feature type="coiled-coil region" evidence="1">
    <location>
        <begin position="76"/>
        <end position="103"/>
    </location>
</feature>
<evidence type="ECO:0000313" key="3">
    <source>
        <dbReference type="EMBL" id="HAN25826.1"/>
    </source>
</evidence>
<protein>
    <submittedName>
        <fullName evidence="3">Uncharacterized protein</fullName>
    </submittedName>
</protein>
<evidence type="ECO:0000256" key="2">
    <source>
        <dbReference type="SAM" id="Phobius"/>
    </source>
</evidence>
<evidence type="ECO:0000256" key="1">
    <source>
        <dbReference type="SAM" id="Coils"/>
    </source>
</evidence>
<gene>
    <name evidence="3" type="ORF">DCP95_14845</name>
</gene>
<evidence type="ECO:0000313" key="4">
    <source>
        <dbReference type="Proteomes" id="UP000257479"/>
    </source>
</evidence>
<accession>A0A3C1KHU4</accession>
<organism evidence="3 4">
    <name type="scientific">Microbacterium ginsengisoli</name>
    <dbReference type="NCBI Taxonomy" id="400772"/>
    <lineage>
        <taxon>Bacteria</taxon>
        <taxon>Bacillati</taxon>
        <taxon>Actinomycetota</taxon>
        <taxon>Actinomycetes</taxon>
        <taxon>Micrococcales</taxon>
        <taxon>Microbacteriaceae</taxon>
        <taxon>Microbacterium</taxon>
    </lineage>
</organism>
<reference evidence="3 4" key="1">
    <citation type="journal article" date="2018" name="Nat. Biotechnol.">
        <title>A standardized bacterial taxonomy based on genome phylogeny substantially revises the tree of life.</title>
        <authorList>
            <person name="Parks D.H."/>
            <person name="Chuvochina M."/>
            <person name="Waite D.W."/>
            <person name="Rinke C."/>
            <person name="Skarshewski A."/>
            <person name="Chaumeil P.A."/>
            <person name="Hugenholtz P."/>
        </authorList>
    </citation>
    <scope>NUCLEOTIDE SEQUENCE [LARGE SCALE GENOMIC DNA]</scope>
    <source>
        <strain evidence="3">UBA9152</strain>
    </source>
</reference>
<feature type="transmembrane region" description="Helical" evidence="2">
    <location>
        <begin position="193"/>
        <end position="217"/>
    </location>
</feature>
<sequence>MTDIDIKVLRVKAEAATPGPWGAGDAWVFTDPVYPDDNRLSNVFGMNFADHERADAEHARGVRNAAYIAAVGPDVVLALLDRLEAAEARLADADSKLAAVRAILTARAKAGSWDHDSREVWEALCPPIVKHLAVTPLPVRPSSVDPMTRRNPYRRIEKVTGWAFTIFALVVVLGLAAVALAVSWSAYGFINGVLLPLGAFSAFLAFAVLAAALALMGERRWKRASRKWDRDHEGDNQ</sequence>
<dbReference type="Pfam" id="PF13935">
    <property type="entry name" value="Ead_Ea22"/>
    <property type="match status" value="1"/>
</dbReference>
<proteinExistence type="predicted"/>
<feature type="transmembrane region" description="Helical" evidence="2">
    <location>
        <begin position="159"/>
        <end position="187"/>
    </location>
</feature>
<dbReference type="Proteomes" id="UP000257479">
    <property type="component" value="Unassembled WGS sequence"/>
</dbReference>
<dbReference type="EMBL" id="DMNG01000260">
    <property type="protein sequence ID" value="HAN25826.1"/>
    <property type="molecule type" value="Genomic_DNA"/>
</dbReference>
<dbReference type="InterPro" id="IPR025153">
    <property type="entry name" value="Ead_Ea22"/>
</dbReference>
<comment type="caution">
    <text evidence="3">The sequence shown here is derived from an EMBL/GenBank/DDBJ whole genome shotgun (WGS) entry which is preliminary data.</text>
</comment>
<dbReference type="AlphaFoldDB" id="A0A3C1KHU4"/>
<name>A0A3C1KHU4_9MICO</name>
<keyword evidence="2" id="KW-0812">Transmembrane</keyword>
<keyword evidence="2" id="KW-1133">Transmembrane helix</keyword>